<feature type="region of interest" description="Disordered" evidence="1">
    <location>
        <begin position="38"/>
        <end position="85"/>
    </location>
</feature>
<evidence type="ECO:0000313" key="2">
    <source>
        <dbReference type="EMBL" id="JAE32259.1"/>
    </source>
</evidence>
<reference evidence="2" key="2">
    <citation type="journal article" date="2015" name="Data Brief">
        <title>Shoot transcriptome of the giant reed, Arundo donax.</title>
        <authorList>
            <person name="Barrero R.A."/>
            <person name="Guerrero F.D."/>
            <person name="Moolhuijzen P."/>
            <person name="Goolsby J.A."/>
            <person name="Tidwell J."/>
            <person name="Bellgard S.E."/>
            <person name="Bellgard M.I."/>
        </authorList>
    </citation>
    <scope>NUCLEOTIDE SEQUENCE</scope>
    <source>
        <tissue evidence="2">Shoot tissue taken approximately 20 cm above the soil surface</tissue>
    </source>
</reference>
<organism evidence="2">
    <name type="scientific">Arundo donax</name>
    <name type="common">Giant reed</name>
    <name type="synonym">Donax arundinaceus</name>
    <dbReference type="NCBI Taxonomy" id="35708"/>
    <lineage>
        <taxon>Eukaryota</taxon>
        <taxon>Viridiplantae</taxon>
        <taxon>Streptophyta</taxon>
        <taxon>Embryophyta</taxon>
        <taxon>Tracheophyta</taxon>
        <taxon>Spermatophyta</taxon>
        <taxon>Magnoliopsida</taxon>
        <taxon>Liliopsida</taxon>
        <taxon>Poales</taxon>
        <taxon>Poaceae</taxon>
        <taxon>PACMAD clade</taxon>
        <taxon>Arundinoideae</taxon>
        <taxon>Arundineae</taxon>
        <taxon>Arundo</taxon>
    </lineage>
</organism>
<reference evidence="2" key="1">
    <citation type="submission" date="2014-09" db="EMBL/GenBank/DDBJ databases">
        <authorList>
            <person name="Magalhaes I.L.F."/>
            <person name="Oliveira U."/>
            <person name="Santos F.R."/>
            <person name="Vidigal T.H.D.A."/>
            <person name="Brescovit A.D."/>
            <person name="Santos A.J."/>
        </authorList>
    </citation>
    <scope>NUCLEOTIDE SEQUENCE</scope>
    <source>
        <tissue evidence="2">Shoot tissue taken approximately 20 cm above the soil surface</tissue>
    </source>
</reference>
<dbReference type="AlphaFoldDB" id="A0A0A9H8W6"/>
<proteinExistence type="predicted"/>
<accession>A0A0A9H8W6</accession>
<protein>
    <submittedName>
        <fullName evidence="2">Uncharacterized protein</fullName>
    </submittedName>
</protein>
<feature type="compositionally biased region" description="Basic residues" evidence="1">
    <location>
        <begin position="58"/>
        <end position="75"/>
    </location>
</feature>
<feature type="region of interest" description="Disordered" evidence="1">
    <location>
        <begin position="116"/>
        <end position="151"/>
    </location>
</feature>
<sequence>MSRAPLFTYLLVYISKKSTFRWVLQFCCLELADRSMANGGGQQLRRGRGPGARGVPPRPRRPVPGRFPHRPRRRGAAVPALQSRARPRGAAVFAARHGALAVGSLSLLSRLASAVRKAASAPGRGGGGSGWGEDAARGAGHGEQGALPHRP</sequence>
<evidence type="ECO:0000256" key="1">
    <source>
        <dbReference type="SAM" id="MobiDB-lite"/>
    </source>
</evidence>
<dbReference type="EMBL" id="GBRH01165637">
    <property type="protein sequence ID" value="JAE32259.1"/>
    <property type="molecule type" value="Transcribed_RNA"/>
</dbReference>
<name>A0A0A9H8W6_ARUDO</name>